<feature type="domain" description="CBS" evidence="3">
    <location>
        <begin position="8"/>
        <end position="64"/>
    </location>
</feature>
<organism evidence="4 5">
    <name type="scientific">Marinomonas arenicola</name>
    <dbReference type="NCBI Taxonomy" id="569601"/>
    <lineage>
        <taxon>Bacteria</taxon>
        <taxon>Pseudomonadati</taxon>
        <taxon>Pseudomonadota</taxon>
        <taxon>Gammaproteobacteria</taxon>
        <taxon>Oceanospirillales</taxon>
        <taxon>Oceanospirillaceae</taxon>
        <taxon>Marinomonas</taxon>
    </lineage>
</organism>
<dbReference type="RefSeq" id="WP_341565201.1">
    <property type="nucleotide sequence ID" value="NZ_JBAKAQ010000008.1"/>
</dbReference>
<name>A0ABU9G687_9GAMM</name>
<feature type="domain" description="CBS" evidence="3">
    <location>
        <begin position="83"/>
        <end position="138"/>
    </location>
</feature>
<dbReference type="SMART" id="SM00116">
    <property type="entry name" value="CBS"/>
    <property type="match status" value="2"/>
</dbReference>
<evidence type="ECO:0000256" key="1">
    <source>
        <dbReference type="ARBA" id="ARBA00023122"/>
    </source>
</evidence>
<evidence type="ECO:0000313" key="4">
    <source>
        <dbReference type="EMBL" id="MEL0614003.1"/>
    </source>
</evidence>
<dbReference type="InterPro" id="IPR046342">
    <property type="entry name" value="CBS_dom_sf"/>
</dbReference>
<keyword evidence="1 2" id="KW-0129">CBS domain</keyword>
<dbReference type="InterPro" id="IPR051257">
    <property type="entry name" value="Diverse_CBS-Domain"/>
</dbReference>
<comment type="caution">
    <text evidence="4">The sequence shown here is derived from an EMBL/GenBank/DDBJ whole genome shotgun (WGS) entry which is preliminary data.</text>
</comment>
<dbReference type="PANTHER" id="PTHR43080:SF2">
    <property type="entry name" value="CBS DOMAIN-CONTAINING PROTEIN"/>
    <property type="match status" value="1"/>
</dbReference>
<dbReference type="InterPro" id="IPR000644">
    <property type="entry name" value="CBS_dom"/>
</dbReference>
<evidence type="ECO:0000259" key="3">
    <source>
        <dbReference type="PROSITE" id="PS51371"/>
    </source>
</evidence>
<evidence type="ECO:0000256" key="2">
    <source>
        <dbReference type="PROSITE-ProRule" id="PRU00703"/>
    </source>
</evidence>
<dbReference type="CDD" id="cd04584">
    <property type="entry name" value="CBS_pair_AcuB_like"/>
    <property type="match status" value="1"/>
</dbReference>
<dbReference type="Pfam" id="PF00571">
    <property type="entry name" value="CBS"/>
    <property type="match status" value="2"/>
</dbReference>
<gene>
    <name evidence="4" type="ORF">V6242_12685</name>
</gene>
<dbReference type="EMBL" id="JBAKAR010000010">
    <property type="protein sequence ID" value="MEL0614003.1"/>
    <property type="molecule type" value="Genomic_DNA"/>
</dbReference>
<keyword evidence="5" id="KW-1185">Reference proteome</keyword>
<sequence>MMTVADLMVTNLATLEADSSLATAKELMHDKNIRNLPIVNQSGECIGMLTQREYLRYAFYLVSQFGTQQLAKKEEQTPVSKVMNKDILTIEPGVSLDTAAEFFIENKYGCLPVVENNKLLGILTPVDFVKLAHKMLLEKNQ</sequence>
<dbReference type="Gene3D" id="3.10.580.10">
    <property type="entry name" value="CBS-domain"/>
    <property type="match status" value="1"/>
</dbReference>
<evidence type="ECO:0000313" key="5">
    <source>
        <dbReference type="Proteomes" id="UP001379949"/>
    </source>
</evidence>
<dbReference type="SUPFAM" id="SSF54631">
    <property type="entry name" value="CBS-domain pair"/>
    <property type="match status" value="1"/>
</dbReference>
<dbReference type="Proteomes" id="UP001379949">
    <property type="component" value="Unassembled WGS sequence"/>
</dbReference>
<proteinExistence type="predicted"/>
<accession>A0ABU9G687</accession>
<protein>
    <submittedName>
        <fullName evidence="4">CBS domain-containing protein</fullName>
    </submittedName>
</protein>
<reference evidence="4 5" key="1">
    <citation type="submission" date="2024-02" db="EMBL/GenBank/DDBJ databases">
        <title>Bacteria isolated from the canopy kelp, Nereocystis luetkeana.</title>
        <authorList>
            <person name="Pfister C.A."/>
            <person name="Younker I.T."/>
            <person name="Light S.H."/>
        </authorList>
    </citation>
    <scope>NUCLEOTIDE SEQUENCE [LARGE SCALE GENOMIC DNA]</scope>
    <source>
        <strain evidence="4 5">TI.4.07</strain>
    </source>
</reference>
<dbReference type="PROSITE" id="PS51371">
    <property type="entry name" value="CBS"/>
    <property type="match status" value="2"/>
</dbReference>
<dbReference type="PANTHER" id="PTHR43080">
    <property type="entry name" value="CBS DOMAIN-CONTAINING PROTEIN CBSX3, MITOCHONDRIAL"/>
    <property type="match status" value="1"/>
</dbReference>